<protein>
    <submittedName>
        <fullName evidence="1">Uncharacterized protein</fullName>
    </submittedName>
</protein>
<gene>
    <name evidence="1" type="ORF">B5V02_30140</name>
</gene>
<keyword evidence="2" id="KW-1185">Reference proteome</keyword>
<dbReference type="AlphaFoldDB" id="A0A2W7BXU6"/>
<dbReference type="EMBL" id="MZXV01000064">
    <property type="protein sequence ID" value="PZV34881.1"/>
    <property type="molecule type" value="Genomic_DNA"/>
</dbReference>
<accession>A0A2W7BXU6</accession>
<evidence type="ECO:0000313" key="2">
    <source>
        <dbReference type="Proteomes" id="UP000248616"/>
    </source>
</evidence>
<proteinExistence type="predicted"/>
<dbReference type="Proteomes" id="UP000248616">
    <property type="component" value="Unassembled WGS sequence"/>
</dbReference>
<name>A0A2W7BXU6_9HYPH</name>
<dbReference type="RefSeq" id="WP_111547718.1">
    <property type="nucleotide sequence ID" value="NZ_MZXV01000064.1"/>
</dbReference>
<reference evidence="2" key="1">
    <citation type="submission" date="2017-03" db="EMBL/GenBank/DDBJ databases">
        <authorList>
            <person name="Safronova V.I."/>
            <person name="Sazanova A.L."/>
            <person name="Chirak E.R."/>
        </authorList>
    </citation>
    <scope>NUCLEOTIDE SEQUENCE [LARGE SCALE GENOMIC DNA]</scope>
    <source>
        <strain evidence="2">Ach-343</strain>
    </source>
</reference>
<organism evidence="1 2">
    <name type="scientific">Mesorhizobium kowhaii</name>
    <dbReference type="NCBI Taxonomy" id="1300272"/>
    <lineage>
        <taxon>Bacteria</taxon>
        <taxon>Pseudomonadati</taxon>
        <taxon>Pseudomonadota</taxon>
        <taxon>Alphaproteobacteria</taxon>
        <taxon>Hyphomicrobiales</taxon>
        <taxon>Phyllobacteriaceae</taxon>
        <taxon>Mesorhizobium</taxon>
    </lineage>
</organism>
<sequence length="129" mass="13947">MINTEITMDRNSAETERLGRAMAQAARDRSDFVGSALAIWERANPGRSATVELRCDENQLWRLAVTPRPEGAAIPGAAMELATALGVNPLALVNMLRFAESAKAFANANDDGEMLIAALDVDEEKQDTD</sequence>
<evidence type="ECO:0000313" key="1">
    <source>
        <dbReference type="EMBL" id="PZV34881.1"/>
    </source>
</evidence>
<dbReference type="OrthoDB" id="7596624at2"/>
<comment type="caution">
    <text evidence="1">The sequence shown here is derived from an EMBL/GenBank/DDBJ whole genome shotgun (WGS) entry which is preliminary data.</text>
</comment>